<evidence type="ECO:0000256" key="1">
    <source>
        <dbReference type="ARBA" id="ARBA00022737"/>
    </source>
</evidence>
<organism evidence="3">
    <name type="scientific">marine sediment metagenome</name>
    <dbReference type="NCBI Taxonomy" id="412755"/>
    <lineage>
        <taxon>unclassified sequences</taxon>
        <taxon>metagenomes</taxon>
        <taxon>ecological metagenomes</taxon>
    </lineage>
</organism>
<dbReference type="Pfam" id="PF13432">
    <property type="entry name" value="TPR_16"/>
    <property type="match status" value="2"/>
</dbReference>
<dbReference type="InterPro" id="IPR019734">
    <property type="entry name" value="TPR_rpt"/>
</dbReference>
<name>A0A0F8WPM5_9ZZZZ</name>
<reference evidence="3" key="1">
    <citation type="journal article" date="2015" name="Nature">
        <title>Complex archaea that bridge the gap between prokaryotes and eukaryotes.</title>
        <authorList>
            <person name="Spang A."/>
            <person name="Saw J.H."/>
            <person name="Jorgensen S.L."/>
            <person name="Zaremba-Niedzwiedzka K."/>
            <person name="Martijn J."/>
            <person name="Lind A.E."/>
            <person name="van Eijk R."/>
            <person name="Schleper C."/>
            <person name="Guy L."/>
            <person name="Ettema T.J."/>
        </authorList>
    </citation>
    <scope>NUCLEOTIDE SEQUENCE</scope>
</reference>
<dbReference type="PANTHER" id="PTHR44858">
    <property type="entry name" value="TETRATRICOPEPTIDE REPEAT PROTEIN 6"/>
    <property type="match status" value="1"/>
</dbReference>
<dbReference type="SUPFAM" id="SSF48452">
    <property type="entry name" value="TPR-like"/>
    <property type="match status" value="1"/>
</dbReference>
<evidence type="ECO:0000313" key="3">
    <source>
        <dbReference type="EMBL" id="KKK58628.1"/>
    </source>
</evidence>
<dbReference type="Gene3D" id="1.25.40.10">
    <property type="entry name" value="Tetratricopeptide repeat domain"/>
    <property type="match status" value="2"/>
</dbReference>
<dbReference type="SMART" id="SM00028">
    <property type="entry name" value="TPR"/>
    <property type="match status" value="2"/>
</dbReference>
<keyword evidence="2" id="KW-0802">TPR repeat</keyword>
<dbReference type="InterPro" id="IPR050498">
    <property type="entry name" value="Ycf3"/>
</dbReference>
<dbReference type="AlphaFoldDB" id="A0A0F8WPM5"/>
<comment type="caution">
    <text evidence="3">The sequence shown here is derived from an EMBL/GenBank/DDBJ whole genome shotgun (WGS) entry which is preliminary data.</text>
</comment>
<protein>
    <submittedName>
        <fullName evidence="3">Uncharacterized protein</fullName>
    </submittedName>
</protein>
<evidence type="ECO:0000256" key="2">
    <source>
        <dbReference type="ARBA" id="ARBA00022803"/>
    </source>
</evidence>
<dbReference type="InterPro" id="IPR011990">
    <property type="entry name" value="TPR-like_helical_dom_sf"/>
</dbReference>
<dbReference type="PANTHER" id="PTHR44858:SF1">
    <property type="entry name" value="UDP-N-ACETYLGLUCOSAMINE--PEPTIDE N-ACETYLGLUCOSAMINYLTRANSFERASE SPINDLY-RELATED"/>
    <property type="match status" value="1"/>
</dbReference>
<dbReference type="EMBL" id="LAZR01063882">
    <property type="protein sequence ID" value="KKK58628.1"/>
    <property type="molecule type" value="Genomic_DNA"/>
</dbReference>
<keyword evidence="1" id="KW-0677">Repeat</keyword>
<gene>
    <name evidence="3" type="ORF">LCGC14_3042510</name>
</gene>
<accession>A0A0F8WPM5</accession>
<sequence length="241" mass="27284">MEQASLDALESIQAKEIWTAEDHQNLLSELFATSNASRTFRRVLADMESQNPAPKGAAAMKIGIARYMLCRFDDALEVLSDATDNKDRRYFAGQCYRSLRQYDKAIEEFERAKSRGWDGPEMDVLIVESHALSGRIEEAEKGYGTVARQLGDSGDKYYLRGLLDELKGRGDLALESYEKAREIQPAHPEATFRLAYYLDLHGEEEEAMELYDECVSRPPIYANALLNQAVLHEDAGRYDKA</sequence>
<proteinExistence type="predicted"/>
<dbReference type="PROSITE" id="PS50005">
    <property type="entry name" value="TPR"/>
    <property type="match status" value="1"/>
</dbReference>
<feature type="non-terminal residue" evidence="3">
    <location>
        <position position="241"/>
    </location>
</feature>